<dbReference type="AlphaFoldDB" id="A0A2R6W0A9"/>
<name>A0A2R6W0A9_MARPO</name>
<dbReference type="Gramene" id="Mp2g24700.1">
    <property type="protein sequence ID" value="Mp2g24700.1.cds1"/>
    <property type="gene ID" value="Mp2g24700"/>
</dbReference>
<sequence length="112" mass="13383">MFHAHLGRWYEDLSQGLSTESECPCKENSTRSFHWGRTRRHRHASECLSRILGSHSMSHDILQQPWWNNLLILKIHRTLSMMHFIDYMQQLSPQCEFSRLTVMSMKTLSMYN</sequence>
<accession>A0A2R6W0A9</accession>
<dbReference type="Proteomes" id="UP000244005">
    <property type="component" value="Unassembled WGS sequence"/>
</dbReference>
<proteinExistence type="predicted"/>
<evidence type="ECO:0000313" key="1">
    <source>
        <dbReference type="EMBL" id="PTQ27298.1"/>
    </source>
</evidence>
<gene>
    <name evidence="1" type="ORF">MARPO_0207s0008</name>
</gene>
<evidence type="ECO:0000313" key="2">
    <source>
        <dbReference type="Proteomes" id="UP000244005"/>
    </source>
</evidence>
<reference evidence="2" key="1">
    <citation type="journal article" date="2017" name="Cell">
        <title>Insights into land plant evolution garnered from the Marchantia polymorpha genome.</title>
        <authorList>
            <person name="Bowman J.L."/>
            <person name="Kohchi T."/>
            <person name="Yamato K.T."/>
            <person name="Jenkins J."/>
            <person name="Shu S."/>
            <person name="Ishizaki K."/>
            <person name="Yamaoka S."/>
            <person name="Nishihama R."/>
            <person name="Nakamura Y."/>
            <person name="Berger F."/>
            <person name="Adam C."/>
            <person name="Aki S.S."/>
            <person name="Althoff F."/>
            <person name="Araki T."/>
            <person name="Arteaga-Vazquez M.A."/>
            <person name="Balasubrmanian S."/>
            <person name="Barry K."/>
            <person name="Bauer D."/>
            <person name="Boehm C.R."/>
            <person name="Briginshaw L."/>
            <person name="Caballero-Perez J."/>
            <person name="Catarino B."/>
            <person name="Chen F."/>
            <person name="Chiyoda S."/>
            <person name="Chovatia M."/>
            <person name="Davies K.M."/>
            <person name="Delmans M."/>
            <person name="Demura T."/>
            <person name="Dierschke T."/>
            <person name="Dolan L."/>
            <person name="Dorantes-Acosta A.E."/>
            <person name="Eklund D.M."/>
            <person name="Florent S.N."/>
            <person name="Flores-Sandoval E."/>
            <person name="Fujiyama A."/>
            <person name="Fukuzawa H."/>
            <person name="Galik B."/>
            <person name="Grimanelli D."/>
            <person name="Grimwood J."/>
            <person name="Grossniklaus U."/>
            <person name="Hamada T."/>
            <person name="Haseloff J."/>
            <person name="Hetherington A.J."/>
            <person name="Higo A."/>
            <person name="Hirakawa Y."/>
            <person name="Hundley H.N."/>
            <person name="Ikeda Y."/>
            <person name="Inoue K."/>
            <person name="Inoue S.I."/>
            <person name="Ishida S."/>
            <person name="Jia Q."/>
            <person name="Kakita M."/>
            <person name="Kanazawa T."/>
            <person name="Kawai Y."/>
            <person name="Kawashima T."/>
            <person name="Kennedy M."/>
            <person name="Kinose K."/>
            <person name="Kinoshita T."/>
            <person name="Kohara Y."/>
            <person name="Koide E."/>
            <person name="Komatsu K."/>
            <person name="Kopischke S."/>
            <person name="Kubo M."/>
            <person name="Kyozuka J."/>
            <person name="Lagercrantz U."/>
            <person name="Lin S.S."/>
            <person name="Lindquist E."/>
            <person name="Lipzen A.M."/>
            <person name="Lu C.W."/>
            <person name="De Luna E."/>
            <person name="Martienssen R.A."/>
            <person name="Minamino N."/>
            <person name="Mizutani M."/>
            <person name="Mizutani M."/>
            <person name="Mochizuki N."/>
            <person name="Monte I."/>
            <person name="Mosher R."/>
            <person name="Nagasaki H."/>
            <person name="Nakagami H."/>
            <person name="Naramoto S."/>
            <person name="Nishitani K."/>
            <person name="Ohtani M."/>
            <person name="Okamoto T."/>
            <person name="Okumura M."/>
            <person name="Phillips J."/>
            <person name="Pollak B."/>
            <person name="Reinders A."/>
            <person name="Rovekamp M."/>
            <person name="Sano R."/>
            <person name="Sawa S."/>
            <person name="Schmid M.W."/>
            <person name="Shirakawa M."/>
            <person name="Solano R."/>
            <person name="Spunde A."/>
            <person name="Suetsugu N."/>
            <person name="Sugano S."/>
            <person name="Sugiyama A."/>
            <person name="Sun R."/>
            <person name="Suzuki Y."/>
            <person name="Takenaka M."/>
            <person name="Takezawa D."/>
            <person name="Tomogane H."/>
            <person name="Tsuzuki M."/>
            <person name="Ueda T."/>
            <person name="Umeda M."/>
            <person name="Ward J.M."/>
            <person name="Watanabe Y."/>
            <person name="Yazaki K."/>
            <person name="Yokoyama R."/>
            <person name="Yoshitake Y."/>
            <person name="Yotsui I."/>
            <person name="Zachgo S."/>
            <person name="Schmutz J."/>
        </authorList>
    </citation>
    <scope>NUCLEOTIDE SEQUENCE [LARGE SCALE GENOMIC DNA]</scope>
    <source>
        <strain evidence="2">Tak-1</strain>
    </source>
</reference>
<dbReference type="EMBL" id="KZ772874">
    <property type="protein sequence ID" value="PTQ27298.1"/>
    <property type="molecule type" value="Genomic_DNA"/>
</dbReference>
<protein>
    <submittedName>
        <fullName evidence="1">Uncharacterized protein</fullName>
    </submittedName>
</protein>
<organism evidence="1 2">
    <name type="scientific">Marchantia polymorpha</name>
    <name type="common">Common liverwort</name>
    <name type="synonym">Marchantia aquatica</name>
    <dbReference type="NCBI Taxonomy" id="3197"/>
    <lineage>
        <taxon>Eukaryota</taxon>
        <taxon>Viridiplantae</taxon>
        <taxon>Streptophyta</taxon>
        <taxon>Embryophyta</taxon>
        <taxon>Marchantiophyta</taxon>
        <taxon>Marchantiopsida</taxon>
        <taxon>Marchantiidae</taxon>
        <taxon>Marchantiales</taxon>
        <taxon>Marchantiaceae</taxon>
        <taxon>Marchantia</taxon>
    </lineage>
</organism>
<keyword evidence="2" id="KW-1185">Reference proteome</keyword>